<evidence type="ECO:0000313" key="2">
    <source>
        <dbReference type="EMBL" id="MBO3734689.1"/>
    </source>
</evidence>
<organism evidence="2 3">
    <name type="scientific">Glycomyces niveus</name>
    <dbReference type="NCBI Taxonomy" id="2820287"/>
    <lineage>
        <taxon>Bacteria</taxon>
        <taxon>Bacillati</taxon>
        <taxon>Actinomycetota</taxon>
        <taxon>Actinomycetes</taxon>
        <taxon>Glycomycetales</taxon>
        <taxon>Glycomycetaceae</taxon>
        <taxon>Glycomyces</taxon>
    </lineage>
</organism>
<feature type="region of interest" description="Disordered" evidence="1">
    <location>
        <begin position="1"/>
        <end position="37"/>
    </location>
</feature>
<reference evidence="2 3" key="1">
    <citation type="submission" date="2021-03" db="EMBL/GenBank/DDBJ databases">
        <title>Glycomyces sp. nov., a novel actinomycete isolated from soil.</title>
        <authorList>
            <person name="Yang X."/>
            <person name="Xu X."/>
        </authorList>
    </citation>
    <scope>NUCLEOTIDE SEQUENCE [LARGE SCALE GENOMIC DNA]</scope>
    <source>
        <strain evidence="2 3">NEAU-S30</strain>
    </source>
</reference>
<keyword evidence="3" id="KW-1185">Reference proteome</keyword>
<dbReference type="Pfam" id="PF12765">
    <property type="entry name" value="Cohesin_HEAT"/>
    <property type="match status" value="1"/>
</dbReference>
<accession>A0ABS3U7E1</accession>
<feature type="compositionally biased region" description="Basic residues" evidence="1">
    <location>
        <begin position="1"/>
        <end position="15"/>
    </location>
</feature>
<dbReference type="Proteomes" id="UP000681341">
    <property type="component" value="Unassembled WGS sequence"/>
</dbReference>
<dbReference type="EMBL" id="JAGFNP010000010">
    <property type="protein sequence ID" value="MBO3734689.1"/>
    <property type="molecule type" value="Genomic_DNA"/>
</dbReference>
<evidence type="ECO:0000313" key="3">
    <source>
        <dbReference type="Proteomes" id="UP000681341"/>
    </source>
</evidence>
<proteinExistence type="predicted"/>
<evidence type="ECO:0000256" key="1">
    <source>
        <dbReference type="SAM" id="MobiDB-lite"/>
    </source>
</evidence>
<dbReference type="InterPro" id="IPR026003">
    <property type="entry name" value="Cohesin_HEAT"/>
</dbReference>
<gene>
    <name evidence="2" type="ORF">J5V16_17830</name>
</gene>
<sequence length="37" mass="4170">MIRTLKSRLSGRRRTSSPVMRTLKSRLSGSAPVIRTL</sequence>
<comment type="caution">
    <text evidence="2">The sequence shown here is derived from an EMBL/GenBank/DDBJ whole genome shotgun (WGS) entry which is preliminary data.</text>
</comment>
<name>A0ABS3U7E1_9ACTN</name>
<protein>
    <submittedName>
        <fullName evidence="2">Uncharacterized protein</fullName>
    </submittedName>
</protein>